<evidence type="ECO:0000259" key="1">
    <source>
        <dbReference type="Pfam" id="PF10536"/>
    </source>
</evidence>
<evidence type="ECO:0000313" key="2">
    <source>
        <dbReference type="EMBL" id="KYP77854.1"/>
    </source>
</evidence>
<reference evidence="2" key="1">
    <citation type="journal article" date="2012" name="Nat. Biotechnol.">
        <title>Draft genome sequence of pigeonpea (Cajanus cajan), an orphan legume crop of resource-poor farmers.</title>
        <authorList>
            <person name="Varshney R.K."/>
            <person name="Chen W."/>
            <person name="Li Y."/>
            <person name="Bharti A.K."/>
            <person name="Saxena R.K."/>
            <person name="Schlueter J.A."/>
            <person name="Donoghue M.T."/>
            <person name="Azam S."/>
            <person name="Fan G."/>
            <person name="Whaley A.M."/>
            <person name="Farmer A.D."/>
            <person name="Sheridan J."/>
            <person name="Iwata A."/>
            <person name="Tuteja R."/>
            <person name="Penmetsa R.V."/>
            <person name="Wu W."/>
            <person name="Upadhyaya H.D."/>
            <person name="Yang S.P."/>
            <person name="Shah T."/>
            <person name="Saxena K.B."/>
            <person name="Michael T."/>
            <person name="McCombie W.R."/>
            <person name="Yang B."/>
            <person name="Zhang G."/>
            <person name="Yang H."/>
            <person name="Wang J."/>
            <person name="Spillane C."/>
            <person name="Cook D.R."/>
            <person name="May G.D."/>
            <person name="Xu X."/>
            <person name="Jackson S.A."/>
        </authorList>
    </citation>
    <scope>NUCLEOTIDE SEQUENCE [LARGE SCALE GENOMIC DNA]</scope>
</reference>
<comment type="caution">
    <text evidence="2">The sequence shown here is derived from an EMBL/GenBank/DDBJ whole genome shotgun (WGS) entry which is preliminary data.</text>
</comment>
<accession>A0A151UEW2</accession>
<dbReference type="InterPro" id="IPR044824">
    <property type="entry name" value="MAIN-like"/>
</dbReference>
<dbReference type="PANTHER" id="PTHR46033">
    <property type="entry name" value="PROTEIN MAIN-LIKE 2"/>
    <property type="match status" value="1"/>
</dbReference>
<dbReference type="Gramene" id="C.cajan_45463.t">
    <property type="protein sequence ID" value="C.cajan_45463.t.cds1"/>
    <property type="gene ID" value="C.cajan_45463"/>
</dbReference>
<protein>
    <recommendedName>
        <fullName evidence="1">Aminotransferase-like plant mobile domain-containing protein</fullName>
    </recommendedName>
</protein>
<dbReference type="GO" id="GO:0010073">
    <property type="term" value="P:meristem maintenance"/>
    <property type="evidence" value="ECO:0007669"/>
    <property type="project" value="InterPro"/>
</dbReference>
<proteinExistence type="predicted"/>
<gene>
    <name evidence="2" type="ORF">KK1_047316</name>
</gene>
<dbReference type="PANTHER" id="PTHR46033:SF8">
    <property type="entry name" value="PROTEIN MAINTENANCE OF MERISTEMS-LIKE"/>
    <property type="match status" value="1"/>
</dbReference>
<dbReference type="STRING" id="3821.A0A151UEW2"/>
<evidence type="ECO:0000313" key="3">
    <source>
        <dbReference type="Proteomes" id="UP000075243"/>
    </source>
</evidence>
<dbReference type="AlphaFoldDB" id="A0A151UEW2"/>
<dbReference type="EMBL" id="AGCT01035598">
    <property type="protein sequence ID" value="KYP77854.1"/>
    <property type="molecule type" value="Genomic_DNA"/>
</dbReference>
<dbReference type="InterPro" id="IPR019557">
    <property type="entry name" value="AminoTfrase-like_pln_mobile"/>
</dbReference>
<name>A0A151UEW2_CAJCA</name>
<sequence length="272" mass="31381">MHAFLGPYSNLSKKKTHNDLLPEDDSTLPFVYSPTIDLSLFSDTTKIFRAFPPPKDKHIQWLERVEASKQSDWKEVGIFDFVQLSKYDLNVFNPQMLLSAIFFWNKETHAFKFPCGFVCPTLLDIAAITVLKPLGDCYLPDTLEEEIPMKDTSIVWDKKTYSAFVSAHHGEEGNPITNFEHIAFLLYWLSTCVFCTPSLQVPKHYYTLAQALHLKKKIFLSKLLLASIYTCLDEASKSLFRENGPRNLTEPLWLLQLWLNAIFEKKLKLLPL</sequence>
<organism evidence="2 3">
    <name type="scientific">Cajanus cajan</name>
    <name type="common">Pigeon pea</name>
    <name type="synonym">Cajanus indicus</name>
    <dbReference type="NCBI Taxonomy" id="3821"/>
    <lineage>
        <taxon>Eukaryota</taxon>
        <taxon>Viridiplantae</taxon>
        <taxon>Streptophyta</taxon>
        <taxon>Embryophyta</taxon>
        <taxon>Tracheophyta</taxon>
        <taxon>Spermatophyta</taxon>
        <taxon>Magnoliopsida</taxon>
        <taxon>eudicotyledons</taxon>
        <taxon>Gunneridae</taxon>
        <taxon>Pentapetalae</taxon>
        <taxon>rosids</taxon>
        <taxon>fabids</taxon>
        <taxon>Fabales</taxon>
        <taxon>Fabaceae</taxon>
        <taxon>Papilionoideae</taxon>
        <taxon>50 kb inversion clade</taxon>
        <taxon>NPAAA clade</taxon>
        <taxon>indigoferoid/millettioid clade</taxon>
        <taxon>Phaseoleae</taxon>
        <taxon>Cajanus</taxon>
    </lineage>
</organism>
<dbReference type="Proteomes" id="UP000075243">
    <property type="component" value="Unassembled WGS sequence"/>
</dbReference>
<keyword evidence="3" id="KW-1185">Reference proteome</keyword>
<feature type="domain" description="Aminotransferase-like plant mobile" evidence="1">
    <location>
        <begin position="77"/>
        <end position="262"/>
    </location>
</feature>
<dbReference type="Pfam" id="PF10536">
    <property type="entry name" value="PMD"/>
    <property type="match status" value="1"/>
</dbReference>